<dbReference type="EMBL" id="CR378665">
    <property type="protein sequence ID" value="CAG19289.1"/>
    <property type="molecule type" value="Genomic_DNA"/>
</dbReference>
<accession>Q6LTT6</accession>
<keyword evidence="8" id="KW-1185">Reference proteome</keyword>
<dbReference type="PROSITE" id="PS51898">
    <property type="entry name" value="TYR_RECOMBINASE"/>
    <property type="match status" value="1"/>
</dbReference>
<evidence type="ECO:0000259" key="6">
    <source>
        <dbReference type="PROSITE" id="PS51898"/>
    </source>
</evidence>
<sequence length="446" mass="51293">MLTTTHIKSLKPRKSAYSEWENTRDRKSGRLGVKVQPSGSKSFYFRYYKDLKPVFILIGKFPAVSLSDAREKAKIYGAMWSDGKDPKIELQAERERIEQETVKLKAQQEAEKRQGSVGQLLDSYINELVLREKSSFKRVGKAFEADVYGVISKDTKAKDITPQDISIVLSKIIKRGAEVQSNKVRSYLHAAFNFGLRHDYDPKNLGQEVFFNLSFNPVSSVPKQLNAENVGDNWLKMDEVRYLVNADCSEYFSEEHLLLLKLCLYLGGQRPFDLANSYWSAVDFAERTFEMSMRASKTDKPNLIPLTETAIKLLKLLRKIHPPKIGQECFLFPAKTESGHLDTNRFGKAVKRFCDDTKFKKFTPRDLRRTFKTLAGALEVSKDIRDRIQNHALNDVSSKHYDRYEYIKEKREALELWETSINEYDASKIANFSELVDDSNEQSNSA</sequence>
<organism evidence="7 8">
    <name type="scientific">Photobacterium profundum (strain SS9)</name>
    <dbReference type="NCBI Taxonomy" id="298386"/>
    <lineage>
        <taxon>Bacteria</taxon>
        <taxon>Pseudomonadati</taxon>
        <taxon>Pseudomonadota</taxon>
        <taxon>Gammaproteobacteria</taxon>
        <taxon>Vibrionales</taxon>
        <taxon>Vibrionaceae</taxon>
        <taxon>Photobacterium</taxon>
    </lineage>
</organism>
<proteinExistence type="inferred from homology"/>
<evidence type="ECO:0000313" key="7">
    <source>
        <dbReference type="EMBL" id="CAG19289.1"/>
    </source>
</evidence>
<dbReference type="Pfam" id="PF00589">
    <property type="entry name" value="Phage_integrase"/>
    <property type="match status" value="1"/>
</dbReference>
<dbReference type="Gene3D" id="1.10.150.130">
    <property type="match status" value="1"/>
</dbReference>
<evidence type="ECO:0000256" key="1">
    <source>
        <dbReference type="ARBA" id="ARBA00008857"/>
    </source>
</evidence>
<dbReference type="InterPro" id="IPR050808">
    <property type="entry name" value="Phage_Integrase"/>
</dbReference>
<dbReference type="InterPro" id="IPR011010">
    <property type="entry name" value="DNA_brk_join_enz"/>
</dbReference>
<evidence type="ECO:0000256" key="4">
    <source>
        <dbReference type="ARBA" id="ARBA00023172"/>
    </source>
</evidence>
<dbReference type="PANTHER" id="PTHR30629">
    <property type="entry name" value="PROPHAGE INTEGRASE"/>
    <property type="match status" value="1"/>
</dbReference>
<dbReference type="AlphaFoldDB" id="Q6LTT6"/>
<evidence type="ECO:0000313" key="8">
    <source>
        <dbReference type="Proteomes" id="UP000000593"/>
    </source>
</evidence>
<keyword evidence="3" id="KW-0238">DNA-binding</keyword>
<comment type="similarity">
    <text evidence="1">Belongs to the 'phage' integrase family.</text>
</comment>
<keyword evidence="4" id="KW-0233">DNA recombination</keyword>
<evidence type="ECO:0000256" key="3">
    <source>
        <dbReference type="ARBA" id="ARBA00023125"/>
    </source>
</evidence>
<dbReference type="Gene3D" id="1.10.443.10">
    <property type="entry name" value="Intergrase catalytic core"/>
    <property type="match status" value="1"/>
</dbReference>
<dbReference type="InterPro" id="IPR010998">
    <property type="entry name" value="Integrase_recombinase_N"/>
</dbReference>
<dbReference type="InterPro" id="IPR025166">
    <property type="entry name" value="Integrase_DNA_bind_dom"/>
</dbReference>
<feature type="domain" description="Tyr recombinase" evidence="6">
    <location>
        <begin position="230"/>
        <end position="415"/>
    </location>
</feature>
<dbReference type="STRING" id="298386.PBPRA0877"/>
<dbReference type="InterPro" id="IPR038488">
    <property type="entry name" value="Integrase_DNA-bd_sf"/>
</dbReference>
<feature type="coiled-coil region" evidence="5">
    <location>
        <begin position="87"/>
        <end position="114"/>
    </location>
</feature>
<dbReference type="Gene3D" id="3.30.160.390">
    <property type="entry name" value="Integrase, DNA-binding domain"/>
    <property type="match status" value="1"/>
</dbReference>
<keyword evidence="2" id="KW-0229">DNA integration</keyword>
<dbReference type="InterPro" id="IPR002104">
    <property type="entry name" value="Integrase_catalytic"/>
</dbReference>
<dbReference type="KEGG" id="ppr:PBPRA0877"/>
<dbReference type="GO" id="GO:0015074">
    <property type="term" value="P:DNA integration"/>
    <property type="evidence" value="ECO:0007669"/>
    <property type="project" value="UniProtKB-KW"/>
</dbReference>
<dbReference type="RefSeq" id="WP_011217626.1">
    <property type="nucleotide sequence ID" value="NC_006370.1"/>
</dbReference>
<name>Q6LTT6_PHOPR</name>
<dbReference type="GO" id="GO:0003677">
    <property type="term" value="F:DNA binding"/>
    <property type="evidence" value="ECO:0007669"/>
    <property type="project" value="UniProtKB-KW"/>
</dbReference>
<dbReference type="eggNOG" id="COG0582">
    <property type="taxonomic scope" value="Bacteria"/>
</dbReference>
<reference evidence="8" key="1">
    <citation type="journal article" date="2005" name="Science">
        <title>Life at depth: Photobacterium profundum genome sequence and expression analysis.</title>
        <authorList>
            <person name="Vezzi A."/>
            <person name="Campanaro S."/>
            <person name="D'Angelo M."/>
            <person name="Simonato F."/>
            <person name="Vitulo N."/>
            <person name="Lauro F.M."/>
            <person name="Cestaro A."/>
            <person name="Malacrida G."/>
            <person name="Simionati B."/>
            <person name="Cannata N."/>
            <person name="Romualdi C."/>
            <person name="Bartlett D.H."/>
            <person name="Valle G."/>
        </authorList>
    </citation>
    <scope>NUCLEOTIDE SEQUENCE [LARGE SCALE GENOMIC DNA]</scope>
    <source>
        <strain evidence="8">ATCC BAA-1253 / SS9</strain>
    </source>
</reference>
<dbReference type="GO" id="GO:0006310">
    <property type="term" value="P:DNA recombination"/>
    <property type="evidence" value="ECO:0007669"/>
    <property type="project" value="UniProtKB-KW"/>
</dbReference>
<dbReference type="InterPro" id="IPR013762">
    <property type="entry name" value="Integrase-like_cat_sf"/>
</dbReference>
<gene>
    <name evidence="7" type="primary">VP0380</name>
    <name evidence="7" type="ordered locus">PBPRA0877</name>
</gene>
<dbReference type="CDD" id="cd00801">
    <property type="entry name" value="INT_P4_C"/>
    <property type="match status" value="1"/>
</dbReference>
<dbReference type="SUPFAM" id="SSF56349">
    <property type="entry name" value="DNA breaking-rejoining enzymes"/>
    <property type="match status" value="1"/>
</dbReference>
<dbReference type="PANTHER" id="PTHR30629:SF2">
    <property type="entry name" value="PROPHAGE INTEGRASE INTS-RELATED"/>
    <property type="match status" value="1"/>
</dbReference>
<dbReference type="HOGENOM" id="CLU_027562_0_4_6"/>
<dbReference type="Proteomes" id="UP000000593">
    <property type="component" value="Chromosome 1"/>
</dbReference>
<protein>
    <submittedName>
        <fullName evidence="7">Hypothetical integrase</fullName>
    </submittedName>
</protein>
<keyword evidence="5" id="KW-0175">Coiled coil</keyword>
<evidence type="ECO:0000256" key="2">
    <source>
        <dbReference type="ARBA" id="ARBA00022908"/>
    </source>
</evidence>
<evidence type="ECO:0000256" key="5">
    <source>
        <dbReference type="SAM" id="Coils"/>
    </source>
</evidence>
<dbReference type="Pfam" id="PF13356">
    <property type="entry name" value="Arm-DNA-bind_3"/>
    <property type="match status" value="1"/>
</dbReference>